<sequence length="292" mass="32809">MLDVGSSRISIFTMNTYVSLRCSGKISRIMRRTLCYQMLFIDEQQVLYMDCVLTTWICLSKEVVQLKKFQQYTLEYYEKSSDEEEDNDVVEGSGDQDDDDAQDDDDDQDDDNQDDDNQDDDNQDDDDDQNEGNDDDDQDEGNDDDDQDEGNDDDQDSDEEDPIAKTPENSDDEGNDDENLGLNVGREEGQDEEDDEDKLYKVININLKGRVVQMADVHTTQELEDTHVTLTSVNPDGIVSIFETTYQKDVQAPTIVASLTLSAPTLTPLTIATISTIPQAPTPPTIALSILL</sequence>
<dbReference type="AlphaFoldDB" id="A0A6L2N8F0"/>
<reference evidence="2" key="1">
    <citation type="journal article" date="2019" name="Sci. Rep.">
        <title>Draft genome of Tanacetum cinerariifolium, the natural source of mosquito coil.</title>
        <authorList>
            <person name="Yamashiro T."/>
            <person name="Shiraishi A."/>
            <person name="Satake H."/>
            <person name="Nakayama K."/>
        </authorList>
    </citation>
    <scope>NUCLEOTIDE SEQUENCE</scope>
</reference>
<protein>
    <submittedName>
        <fullName evidence="2">Uncharacterized protein</fullName>
    </submittedName>
</protein>
<feature type="compositionally biased region" description="Acidic residues" evidence="1">
    <location>
        <begin position="81"/>
        <end position="161"/>
    </location>
</feature>
<feature type="compositionally biased region" description="Acidic residues" evidence="1">
    <location>
        <begin position="169"/>
        <end position="179"/>
    </location>
</feature>
<organism evidence="2">
    <name type="scientific">Tanacetum cinerariifolium</name>
    <name type="common">Dalmatian daisy</name>
    <name type="synonym">Chrysanthemum cinerariifolium</name>
    <dbReference type="NCBI Taxonomy" id="118510"/>
    <lineage>
        <taxon>Eukaryota</taxon>
        <taxon>Viridiplantae</taxon>
        <taxon>Streptophyta</taxon>
        <taxon>Embryophyta</taxon>
        <taxon>Tracheophyta</taxon>
        <taxon>Spermatophyta</taxon>
        <taxon>Magnoliopsida</taxon>
        <taxon>eudicotyledons</taxon>
        <taxon>Gunneridae</taxon>
        <taxon>Pentapetalae</taxon>
        <taxon>asterids</taxon>
        <taxon>campanulids</taxon>
        <taxon>Asterales</taxon>
        <taxon>Asteraceae</taxon>
        <taxon>Asteroideae</taxon>
        <taxon>Anthemideae</taxon>
        <taxon>Anthemidinae</taxon>
        <taxon>Tanacetum</taxon>
    </lineage>
</organism>
<evidence type="ECO:0000256" key="1">
    <source>
        <dbReference type="SAM" id="MobiDB-lite"/>
    </source>
</evidence>
<comment type="caution">
    <text evidence="2">The sequence shown here is derived from an EMBL/GenBank/DDBJ whole genome shotgun (WGS) entry which is preliminary data.</text>
</comment>
<feature type="region of interest" description="Disordered" evidence="1">
    <location>
        <begin position="78"/>
        <end position="195"/>
    </location>
</feature>
<dbReference type="EMBL" id="BKCJ010008490">
    <property type="protein sequence ID" value="GEU82491.1"/>
    <property type="molecule type" value="Genomic_DNA"/>
</dbReference>
<evidence type="ECO:0000313" key="2">
    <source>
        <dbReference type="EMBL" id="GEU82491.1"/>
    </source>
</evidence>
<name>A0A6L2N8F0_TANCI</name>
<proteinExistence type="predicted"/>
<gene>
    <name evidence="2" type="ORF">Tci_054469</name>
</gene>
<accession>A0A6L2N8F0</accession>